<evidence type="ECO:0000313" key="2">
    <source>
        <dbReference type="Proteomes" id="UP000824123"/>
    </source>
</evidence>
<sequence>MMDVSARAVCAIFGAMARLGAAQCIEVDGRRMQVVFDNDLLKRRSDRSGIMLGDTLMYVRASEFAARPVPGRQMRVGERLLVVTQCVDQDGILEITLQSNGI</sequence>
<dbReference type="EMBL" id="DVNK01000062">
    <property type="protein sequence ID" value="HIU47625.1"/>
    <property type="molecule type" value="Genomic_DNA"/>
</dbReference>
<gene>
    <name evidence="1" type="ORF">IAC59_10285</name>
</gene>
<reference evidence="1" key="2">
    <citation type="journal article" date="2021" name="PeerJ">
        <title>Extensive microbial diversity within the chicken gut microbiome revealed by metagenomics and culture.</title>
        <authorList>
            <person name="Gilroy R."/>
            <person name="Ravi A."/>
            <person name="Getino M."/>
            <person name="Pursley I."/>
            <person name="Horton D.L."/>
            <person name="Alikhan N.F."/>
            <person name="Baker D."/>
            <person name="Gharbi K."/>
            <person name="Hall N."/>
            <person name="Watson M."/>
            <person name="Adriaenssens E.M."/>
            <person name="Foster-Nyarko E."/>
            <person name="Jarju S."/>
            <person name="Secka A."/>
            <person name="Antonio M."/>
            <person name="Oren A."/>
            <person name="Chaudhuri R.R."/>
            <person name="La Ragione R."/>
            <person name="Hildebrand F."/>
            <person name="Pallen M.J."/>
        </authorList>
    </citation>
    <scope>NUCLEOTIDE SEQUENCE</scope>
    <source>
        <strain evidence="1">ChiSxjej2B14-8506</strain>
    </source>
</reference>
<name>A0A9D1LTH1_9FIRM</name>
<evidence type="ECO:0000313" key="1">
    <source>
        <dbReference type="EMBL" id="HIU47625.1"/>
    </source>
</evidence>
<accession>A0A9D1LTH1</accession>
<dbReference type="Proteomes" id="UP000824123">
    <property type="component" value="Unassembled WGS sequence"/>
</dbReference>
<comment type="caution">
    <text evidence="1">The sequence shown here is derived from an EMBL/GenBank/DDBJ whole genome shotgun (WGS) entry which is preliminary data.</text>
</comment>
<protein>
    <submittedName>
        <fullName evidence="1">Uncharacterized protein</fullName>
    </submittedName>
</protein>
<dbReference type="AlphaFoldDB" id="A0A9D1LTH1"/>
<proteinExistence type="predicted"/>
<reference evidence="1" key="1">
    <citation type="submission" date="2020-10" db="EMBL/GenBank/DDBJ databases">
        <authorList>
            <person name="Gilroy R."/>
        </authorList>
    </citation>
    <scope>NUCLEOTIDE SEQUENCE</scope>
    <source>
        <strain evidence="1">ChiSxjej2B14-8506</strain>
    </source>
</reference>
<organism evidence="1 2">
    <name type="scientific">Candidatus Fimadaptatus faecigallinarum</name>
    <dbReference type="NCBI Taxonomy" id="2840814"/>
    <lineage>
        <taxon>Bacteria</taxon>
        <taxon>Bacillati</taxon>
        <taxon>Bacillota</taxon>
        <taxon>Clostridia</taxon>
        <taxon>Eubacteriales</taxon>
        <taxon>Candidatus Fimadaptatus</taxon>
    </lineage>
</organism>